<keyword evidence="2" id="KW-0378">Hydrolase</keyword>
<keyword evidence="3" id="KW-1185">Reference proteome</keyword>
<dbReference type="Pfam" id="PF00395">
    <property type="entry name" value="SLH"/>
    <property type="match status" value="1"/>
</dbReference>
<reference evidence="2 3" key="1">
    <citation type="submission" date="2021-06" db="EMBL/GenBank/DDBJ databases">
        <authorList>
            <person name="Sun Q."/>
            <person name="Li D."/>
        </authorList>
    </citation>
    <scope>NUCLEOTIDE SEQUENCE [LARGE SCALE GENOMIC DNA]</scope>
    <source>
        <strain evidence="2 3">MSJ-1</strain>
    </source>
</reference>
<protein>
    <submittedName>
        <fullName evidence="2">N-acetylmuramoyl-L-alanine amidase</fullName>
        <ecNumber evidence="2">3.5.1.28</ecNumber>
    </submittedName>
</protein>
<dbReference type="InterPro" id="IPR001119">
    <property type="entry name" value="SLH_dom"/>
</dbReference>
<dbReference type="InterPro" id="IPR002502">
    <property type="entry name" value="Amidase_domain"/>
</dbReference>
<evidence type="ECO:0000313" key="2">
    <source>
        <dbReference type="EMBL" id="MBU5669485.1"/>
    </source>
</evidence>
<dbReference type="Pfam" id="PF01510">
    <property type="entry name" value="Amidase_2"/>
    <property type="match status" value="1"/>
</dbReference>
<dbReference type="EC" id="3.5.1.28" evidence="2"/>
<proteinExistence type="predicted"/>
<dbReference type="PANTHER" id="PTHR30417:SF1">
    <property type="entry name" value="N-ACETYLMURAMOYL-L-ALANINE AMIDASE AMID"/>
    <property type="match status" value="1"/>
</dbReference>
<organism evidence="2 3">
    <name type="scientific">Peptoniphilus ovalis</name>
    <dbReference type="NCBI Taxonomy" id="2841503"/>
    <lineage>
        <taxon>Bacteria</taxon>
        <taxon>Bacillati</taxon>
        <taxon>Bacillota</taxon>
        <taxon>Tissierellia</taxon>
        <taxon>Tissierellales</taxon>
        <taxon>Peptoniphilaceae</taxon>
        <taxon>Peptoniphilus</taxon>
    </lineage>
</organism>
<evidence type="ECO:0000259" key="1">
    <source>
        <dbReference type="PROSITE" id="PS51272"/>
    </source>
</evidence>
<sequence length="252" mass="29354">MKFKYRPISNKKQIGKKRSYDDIKYIVIHDTGNSSKGADAENHLRYLNGATRYGSAHYYLDDKEIIQTIGDSFVAWSIGDKWGYANNPNRIKNAYNSNSISIELCINSDIDQEKAYKNLVELTKNLMVKFKVPIERVIRHFDATGKICPGSWSKNNWSKWWQFKEDIKKPIEWQIDLSKDSEFGTLESNKISKVKEEKKMEKDYKGHWAEKQIDEVLKKEIMTGFDDGTFRPDKEITRAEVAVVVSRLLKKN</sequence>
<gene>
    <name evidence="2" type="ORF">KQI68_06490</name>
</gene>
<feature type="domain" description="SLH" evidence="1">
    <location>
        <begin position="196"/>
        <end position="252"/>
    </location>
</feature>
<accession>A0ABS6FH30</accession>
<dbReference type="SMART" id="SM00644">
    <property type="entry name" value="Ami_2"/>
    <property type="match status" value="1"/>
</dbReference>
<dbReference type="CDD" id="cd06583">
    <property type="entry name" value="PGRP"/>
    <property type="match status" value="1"/>
</dbReference>
<dbReference type="InterPro" id="IPR051206">
    <property type="entry name" value="NAMLAA_amidase_2"/>
</dbReference>
<dbReference type="PANTHER" id="PTHR30417">
    <property type="entry name" value="N-ACETYLMURAMOYL-L-ALANINE AMIDASE AMID"/>
    <property type="match status" value="1"/>
</dbReference>
<dbReference type="GO" id="GO:0008745">
    <property type="term" value="F:N-acetylmuramoyl-L-alanine amidase activity"/>
    <property type="evidence" value="ECO:0007669"/>
    <property type="project" value="UniProtKB-EC"/>
</dbReference>
<comment type="caution">
    <text evidence="2">The sequence shown here is derived from an EMBL/GenBank/DDBJ whole genome shotgun (WGS) entry which is preliminary data.</text>
</comment>
<dbReference type="RefSeq" id="WP_216549317.1">
    <property type="nucleotide sequence ID" value="NZ_JAHLQO010000004.1"/>
</dbReference>
<name>A0ABS6FH30_9FIRM</name>
<dbReference type="Proteomes" id="UP000783742">
    <property type="component" value="Unassembled WGS sequence"/>
</dbReference>
<dbReference type="PROSITE" id="PS51272">
    <property type="entry name" value="SLH"/>
    <property type="match status" value="1"/>
</dbReference>
<dbReference type="EMBL" id="JAHLQO010000004">
    <property type="protein sequence ID" value="MBU5669485.1"/>
    <property type="molecule type" value="Genomic_DNA"/>
</dbReference>
<evidence type="ECO:0000313" key="3">
    <source>
        <dbReference type="Proteomes" id="UP000783742"/>
    </source>
</evidence>